<keyword evidence="7" id="KW-1185">Reference proteome</keyword>
<sequence>EKEKGNEAFKAQAYDEAVVYYTNSLKYEPTAASYNNRAAAELKLEKYTEAIEDCNKVLDLEPNNIKAFLRRGMGYKALKQYELAMENFKSMLKIDPNNKRAKELLSDIELSKRVSEITKPEVKSVEPDNGIIHKAGSGDNAGAKTKRKGQRLKIVEIENGDDVTGNNGIEPSALGPGNHQNNENGQPLENGLSDQVGKSSSETSKGILEDSQVINSVKHEQEGMPMDNMVNSETLDNSNLGGVNKSGTENGVDRCLATESGAELKESGADNDVGRCIATESKAGFKNEPGQSSSEPRDSSSVAEDERLKKPEPAQNEKETILEIPENVKNFMKEGNNLYKMGHHSEALEKYSTCVKYLWSDRESYASAVSGLFNNKAACYMKMGD</sequence>
<evidence type="ECO:0000256" key="3">
    <source>
        <dbReference type="ARBA" id="ARBA00022737"/>
    </source>
</evidence>
<dbReference type="PANTHER" id="PTHR45984">
    <property type="entry name" value="RNA (RNA) POLYMERASE II ASSOCIATED PROTEIN HOMOLOG"/>
    <property type="match status" value="1"/>
</dbReference>
<feature type="compositionally biased region" description="Basic and acidic residues" evidence="5">
    <location>
        <begin position="304"/>
        <end position="320"/>
    </location>
</feature>
<protein>
    <submittedName>
        <fullName evidence="6">Sperm-associated antigen 1</fullName>
    </submittedName>
</protein>
<evidence type="ECO:0000256" key="5">
    <source>
        <dbReference type="SAM" id="MobiDB-lite"/>
    </source>
</evidence>
<dbReference type="PROSITE" id="PS50005">
    <property type="entry name" value="TPR"/>
    <property type="match status" value="2"/>
</dbReference>
<dbReference type="SMART" id="SM00028">
    <property type="entry name" value="TPR"/>
    <property type="match status" value="2"/>
</dbReference>
<dbReference type="GO" id="GO:0006626">
    <property type="term" value="P:protein targeting to mitochondrion"/>
    <property type="evidence" value="ECO:0007669"/>
    <property type="project" value="TreeGrafter"/>
</dbReference>
<comment type="caution">
    <text evidence="6">The sequence shown here is derived from an EMBL/GenBank/DDBJ whole genome shotgun (WGS) entry which is preliminary data.</text>
</comment>
<evidence type="ECO:0000256" key="1">
    <source>
        <dbReference type="ARBA" id="ARBA00004496"/>
    </source>
</evidence>
<evidence type="ECO:0000313" key="6">
    <source>
        <dbReference type="EMBL" id="CAB4016990.1"/>
    </source>
</evidence>
<dbReference type="GO" id="GO:0005739">
    <property type="term" value="C:mitochondrion"/>
    <property type="evidence" value="ECO:0007669"/>
    <property type="project" value="TreeGrafter"/>
</dbReference>
<evidence type="ECO:0000256" key="4">
    <source>
        <dbReference type="ARBA" id="ARBA00022803"/>
    </source>
</evidence>
<feature type="compositionally biased region" description="Polar residues" evidence="5">
    <location>
        <begin position="178"/>
        <end position="204"/>
    </location>
</feature>
<feature type="compositionally biased region" description="Polar residues" evidence="5">
    <location>
        <begin position="289"/>
        <end position="302"/>
    </location>
</feature>
<accession>A0A7D9EV55</accession>
<dbReference type="GO" id="GO:0005829">
    <property type="term" value="C:cytosol"/>
    <property type="evidence" value="ECO:0007669"/>
    <property type="project" value="TreeGrafter"/>
</dbReference>
<keyword evidence="4" id="KW-0802">TPR repeat</keyword>
<proteinExistence type="predicted"/>
<dbReference type="SUPFAM" id="SSF48452">
    <property type="entry name" value="TPR-like"/>
    <property type="match status" value="2"/>
</dbReference>
<evidence type="ECO:0000313" key="7">
    <source>
        <dbReference type="Proteomes" id="UP001152795"/>
    </source>
</evidence>
<dbReference type="InterPro" id="IPR011990">
    <property type="entry name" value="TPR-like_helical_dom_sf"/>
</dbReference>
<comment type="subcellular location">
    <subcellularLocation>
        <location evidence="1">Cytoplasm</location>
    </subcellularLocation>
</comment>
<dbReference type="AlphaFoldDB" id="A0A7D9EV55"/>
<dbReference type="Pfam" id="PF00515">
    <property type="entry name" value="TPR_1"/>
    <property type="match status" value="1"/>
</dbReference>
<name>A0A7D9EV55_PARCT</name>
<feature type="non-terminal residue" evidence="6">
    <location>
        <position position="385"/>
    </location>
</feature>
<reference evidence="6" key="1">
    <citation type="submission" date="2020-04" db="EMBL/GenBank/DDBJ databases">
        <authorList>
            <person name="Alioto T."/>
            <person name="Alioto T."/>
            <person name="Gomez Garrido J."/>
        </authorList>
    </citation>
    <scope>NUCLEOTIDE SEQUENCE</scope>
    <source>
        <strain evidence="6">A484AB</strain>
    </source>
</reference>
<evidence type="ECO:0000256" key="2">
    <source>
        <dbReference type="ARBA" id="ARBA00022490"/>
    </source>
</evidence>
<feature type="region of interest" description="Disordered" evidence="5">
    <location>
        <begin position="128"/>
        <end position="251"/>
    </location>
</feature>
<dbReference type="InterPro" id="IPR019734">
    <property type="entry name" value="TPR_rpt"/>
</dbReference>
<dbReference type="OrthoDB" id="2335338at2759"/>
<dbReference type="Gene3D" id="1.25.40.10">
    <property type="entry name" value="Tetratricopeptide repeat domain"/>
    <property type="match status" value="2"/>
</dbReference>
<dbReference type="EMBL" id="CACRXK020009351">
    <property type="protein sequence ID" value="CAB4016990.1"/>
    <property type="molecule type" value="Genomic_DNA"/>
</dbReference>
<dbReference type="InterPro" id="IPR051982">
    <property type="entry name" value="CiliaryAsmbly_MitoImport"/>
</dbReference>
<feature type="compositionally biased region" description="Polar residues" evidence="5">
    <location>
        <begin position="229"/>
        <end position="249"/>
    </location>
</feature>
<dbReference type="GO" id="GO:0031072">
    <property type="term" value="F:heat shock protein binding"/>
    <property type="evidence" value="ECO:0007669"/>
    <property type="project" value="TreeGrafter"/>
</dbReference>
<gene>
    <name evidence="6" type="ORF">PACLA_8A075104</name>
</gene>
<feature type="region of interest" description="Disordered" evidence="5">
    <location>
        <begin position="280"/>
        <end position="320"/>
    </location>
</feature>
<dbReference type="PANTHER" id="PTHR45984:SF1">
    <property type="entry name" value="SPAG1 AXONEMAL DYNEIN ASSEMBLY FACTOR"/>
    <property type="match status" value="1"/>
</dbReference>
<organism evidence="6 7">
    <name type="scientific">Paramuricea clavata</name>
    <name type="common">Red gorgonian</name>
    <name type="synonym">Violescent sea-whip</name>
    <dbReference type="NCBI Taxonomy" id="317549"/>
    <lineage>
        <taxon>Eukaryota</taxon>
        <taxon>Metazoa</taxon>
        <taxon>Cnidaria</taxon>
        <taxon>Anthozoa</taxon>
        <taxon>Octocorallia</taxon>
        <taxon>Malacalcyonacea</taxon>
        <taxon>Plexauridae</taxon>
        <taxon>Paramuricea</taxon>
    </lineage>
</organism>
<feature type="non-terminal residue" evidence="6">
    <location>
        <position position="1"/>
    </location>
</feature>
<keyword evidence="3" id="KW-0677">Repeat</keyword>
<dbReference type="Pfam" id="PF13181">
    <property type="entry name" value="TPR_8"/>
    <property type="match status" value="1"/>
</dbReference>
<dbReference type="Proteomes" id="UP001152795">
    <property type="component" value="Unassembled WGS sequence"/>
</dbReference>
<keyword evidence="2" id="KW-0963">Cytoplasm</keyword>